<dbReference type="Gene3D" id="3.90.660.10">
    <property type="match status" value="1"/>
</dbReference>
<comment type="caution">
    <text evidence="2">The sequence shown here is derived from an EMBL/GenBank/DDBJ whole genome shotgun (WGS) entry which is preliminary data.</text>
</comment>
<protein>
    <submittedName>
        <fullName evidence="2">Putative NAD/FAD-dependent oxidoreductase</fullName>
    </submittedName>
</protein>
<dbReference type="PATRIC" id="fig|1653334.4.peg.2810"/>
<dbReference type="PANTHER" id="PTHR16128">
    <property type="entry name" value="FAD/NAD(P)-BINDING OXIDOREDUCTASE FAMILY PROTEIN"/>
    <property type="match status" value="1"/>
</dbReference>
<dbReference type="SUPFAM" id="SSF51905">
    <property type="entry name" value="FAD/NAD(P)-binding domain"/>
    <property type="match status" value="1"/>
</dbReference>
<dbReference type="Pfam" id="PF13450">
    <property type="entry name" value="NAD_binding_8"/>
    <property type="match status" value="1"/>
</dbReference>
<dbReference type="GO" id="GO:0016491">
    <property type="term" value="F:oxidoreductase activity"/>
    <property type="evidence" value="ECO:0007669"/>
    <property type="project" value="InterPro"/>
</dbReference>
<dbReference type="Pfam" id="PF01593">
    <property type="entry name" value="Amino_oxidase"/>
    <property type="match status" value="1"/>
</dbReference>
<accession>A0A0P7XTV9</accession>
<dbReference type="Proteomes" id="UP000182800">
    <property type="component" value="Unassembled WGS sequence"/>
</dbReference>
<dbReference type="AlphaFoldDB" id="A0A0P7XTV9"/>
<evidence type="ECO:0000313" key="2">
    <source>
        <dbReference type="EMBL" id="KPQ10958.1"/>
    </source>
</evidence>
<proteinExistence type="predicted"/>
<dbReference type="STRING" id="1653334.GA0071312_2870"/>
<organism evidence="2 4">
    <name type="scientific">Saliniramus fredricksonii</name>
    <dbReference type="NCBI Taxonomy" id="1653334"/>
    <lineage>
        <taxon>Bacteria</taxon>
        <taxon>Pseudomonadati</taxon>
        <taxon>Pseudomonadota</taxon>
        <taxon>Alphaproteobacteria</taxon>
        <taxon>Hyphomicrobiales</taxon>
        <taxon>Salinarimonadaceae</taxon>
        <taxon>Saliniramus</taxon>
    </lineage>
</organism>
<dbReference type="Proteomes" id="UP000050497">
    <property type="component" value="Unassembled WGS sequence"/>
</dbReference>
<evidence type="ECO:0000313" key="5">
    <source>
        <dbReference type="Proteomes" id="UP000182800"/>
    </source>
</evidence>
<dbReference type="EMBL" id="FMBM01000002">
    <property type="protein sequence ID" value="SCC81899.1"/>
    <property type="molecule type" value="Genomic_DNA"/>
</dbReference>
<dbReference type="InterPro" id="IPR002937">
    <property type="entry name" value="Amino_oxidase"/>
</dbReference>
<name>A0A0P7XTV9_9HYPH</name>
<sequence>MQSRAHVAIIGAGMAGAAAARRLADAGLAVTLFEKSRGPGGRMATRRLDGGVFDHGAQFFRARNPRFAASVQGWQEAGLVAVWDADHADLDTQPRYVGTPAMNAPVKALIGDLPVHTGNPVTALHAEGGRWRVAAEGAPDILFDAVLIAIPSAQAHTLAATADWNPPALVPARHAPCLTLMLGYPEPLDLPAFMAIEDETIAWIADNSSKPDRPLPRGESDMHCVVIHATPEWSRAHLDADMQDVIGQLYARHVGITGIMDEPVHGDLHRWRYAQVTDPLGEPCLIDPARRLAACGDWCLGPRVEAAFDSGEAAAAALLEVL</sequence>
<keyword evidence="5" id="KW-1185">Reference proteome</keyword>
<dbReference type="RefSeq" id="WP_074445496.1">
    <property type="nucleotide sequence ID" value="NZ_FMBM01000002.1"/>
</dbReference>
<dbReference type="EMBL" id="LJSX01000011">
    <property type="protein sequence ID" value="KPQ10958.1"/>
    <property type="molecule type" value="Genomic_DNA"/>
</dbReference>
<reference evidence="2 4" key="1">
    <citation type="submission" date="2015-09" db="EMBL/GenBank/DDBJ databases">
        <title>Identification and resolution of microdiversity through metagenomic sequencing of parallel consortia.</title>
        <authorList>
            <person name="Nelson W.C."/>
            <person name="Romine M.F."/>
            <person name="Lindemann S.R."/>
        </authorList>
    </citation>
    <scope>NUCLEOTIDE SEQUENCE [LARGE SCALE GENOMIC DNA]</scope>
    <source>
        <strain evidence="2">HL-109</strain>
    </source>
</reference>
<reference evidence="3 5" key="2">
    <citation type="submission" date="2016-08" db="EMBL/GenBank/DDBJ databases">
        <authorList>
            <person name="Varghese N."/>
            <person name="Submissions Spin"/>
        </authorList>
    </citation>
    <scope>NUCLEOTIDE SEQUENCE [LARGE SCALE GENOMIC DNA]</scope>
    <source>
        <strain evidence="3 5">HL-109</strain>
    </source>
</reference>
<dbReference type="PANTHER" id="PTHR16128:SF5">
    <property type="entry name" value="FAD_NAD(P)-BINDING OXIDOREDUCTASE FAMILY PROTEIN"/>
    <property type="match status" value="1"/>
</dbReference>
<feature type="domain" description="Amine oxidase" evidence="1">
    <location>
        <begin position="88"/>
        <end position="319"/>
    </location>
</feature>
<evidence type="ECO:0000259" key="1">
    <source>
        <dbReference type="Pfam" id="PF01593"/>
    </source>
</evidence>
<evidence type="ECO:0000313" key="4">
    <source>
        <dbReference type="Proteomes" id="UP000050497"/>
    </source>
</evidence>
<dbReference type="Gene3D" id="3.50.50.60">
    <property type="entry name" value="FAD/NAD(P)-binding domain"/>
    <property type="match status" value="1"/>
</dbReference>
<evidence type="ECO:0000313" key="3">
    <source>
        <dbReference type="EMBL" id="SCC81899.1"/>
    </source>
</evidence>
<dbReference type="InterPro" id="IPR036188">
    <property type="entry name" value="FAD/NAD-bd_sf"/>
</dbReference>
<gene>
    <name evidence="3" type="ORF">GA0071312_2870</name>
    <name evidence="2" type="ORF">HLUCCO17_08590</name>
</gene>